<accession>A0ABP8DUI3</accession>
<name>A0ABP8DUI3_9ACTN</name>
<gene>
    <name evidence="1" type="ORF">GCM10022255_110320</name>
</gene>
<evidence type="ECO:0000313" key="2">
    <source>
        <dbReference type="Proteomes" id="UP001500620"/>
    </source>
</evidence>
<sequence>MALATASLSTSKTLASDGKRAVISGIDESKPGAVAGALRYPPAGSGMFSPAGGASEGEAGICAYSRT</sequence>
<protein>
    <submittedName>
        <fullName evidence="1">Uncharacterized protein</fullName>
    </submittedName>
</protein>
<evidence type="ECO:0000313" key="1">
    <source>
        <dbReference type="EMBL" id="GAA4263670.1"/>
    </source>
</evidence>
<reference evidence="2" key="1">
    <citation type="journal article" date="2019" name="Int. J. Syst. Evol. Microbiol.">
        <title>The Global Catalogue of Microorganisms (GCM) 10K type strain sequencing project: providing services to taxonomists for standard genome sequencing and annotation.</title>
        <authorList>
            <consortium name="The Broad Institute Genomics Platform"/>
            <consortium name="The Broad Institute Genome Sequencing Center for Infectious Disease"/>
            <person name="Wu L."/>
            <person name="Ma J."/>
        </authorList>
    </citation>
    <scope>NUCLEOTIDE SEQUENCE [LARGE SCALE GENOMIC DNA]</scope>
    <source>
        <strain evidence="2">JCM 17441</strain>
    </source>
</reference>
<dbReference type="EMBL" id="BAABAT010000076">
    <property type="protein sequence ID" value="GAA4263670.1"/>
    <property type="molecule type" value="Genomic_DNA"/>
</dbReference>
<proteinExistence type="predicted"/>
<organism evidence="1 2">
    <name type="scientific">Dactylosporangium darangshiense</name>
    <dbReference type="NCBI Taxonomy" id="579108"/>
    <lineage>
        <taxon>Bacteria</taxon>
        <taxon>Bacillati</taxon>
        <taxon>Actinomycetota</taxon>
        <taxon>Actinomycetes</taxon>
        <taxon>Micromonosporales</taxon>
        <taxon>Micromonosporaceae</taxon>
        <taxon>Dactylosporangium</taxon>
    </lineage>
</organism>
<keyword evidence="2" id="KW-1185">Reference proteome</keyword>
<comment type="caution">
    <text evidence="1">The sequence shown here is derived from an EMBL/GenBank/DDBJ whole genome shotgun (WGS) entry which is preliminary data.</text>
</comment>
<dbReference type="Proteomes" id="UP001500620">
    <property type="component" value="Unassembled WGS sequence"/>
</dbReference>